<accession>A0A8J3SYZ6</accession>
<name>A0A8J3SYZ6_9ACTN</name>
<reference evidence="1" key="1">
    <citation type="submission" date="2021-01" db="EMBL/GenBank/DDBJ databases">
        <title>Whole genome shotgun sequence of Planobispora takensis NBRC 109077.</title>
        <authorList>
            <person name="Komaki H."/>
            <person name="Tamura T."/>
        </authorList>
    </citation>
    <scope>NUCLEOTIDE SEQUENCE</scope>
    <source>
        <strain evidence="1">NBRC 109077</strain>
    </source>
</reference>
<protein>
    <submittedName>
        <fullName evidence="1">Uncharacterized protein</fullName>
    </submittedName>
</protein>
<evidence type="ECO:0000313" key="2">
    <source>
        <dbReference type="Proteomes" id="UP000634476"/>
    </source>
</evidence>
<keyword evidence="2" id="KW-1185">Reference proteome</keyword>
<dbReference type="Proteomes" id="UP000634476">
    <property type="component" value="Unassembled WGS sequence"/>
</dbReference>
<evidence type="ECO:0000313" key="1">
    <source>
        <dbReference type="EMBL" id="GII01895.1"/>
    </source>
</evidence>
<dbReference type="EMBL" id="BOOK01000029">
    <property type="protein sequence ID" value="GII01895.1"/>
    <property type="molecule type" value="Genomic_DNA"/>
</dbReference>
<proteinExistence type="predicted"/>
<dbReference type="AlphaFoldDB" id="A0A8J3SYZ6"/>
<organism evidence="1 2">
    <name type="scientific">Planobispora takensis</name>
    <dbReference type="NCBI Taxonomy" id="1367882"/>
    <lineage>
        <taxon>Bacteria</taxon>
        <taxon>Bacillati</taxon>
        <taxon>Actinomycetota</taxon>
        <taxon>Actinomycetes</taxon>
        <taxon>Streptosporangiales</taxon>
        <taxon>Streptosporangiaceae</taxon>
        <taxon>Planobispora</taxon>
    </lineage>
</organism>
<comment type="caution">
    <text evidence="1">The sequence shown here is derived from an EMBL/GenBank/DDBJ whole genome shotgun (WGS) entry which is preliminary data.</text>
</comment>
<sequence>MPAHDPQVIHPWPVALGPVLAAAAGPPVATRDSARGRVAAIAVIFAGRGRALFMAWNS</sequence>
<gene>
    <name evidence="1" type="ORF">Pta02_39030</name>
</gene>